<dbReference type="InterPro" id="IPR044662">
    <property type="entry name" value="HS1/DABB1-like"/>
</dbReference>
<evidence type="ECO:0000313" key="3">
    <source>
        <dbReference type="EMBL" id="QXF34887.1"/>
    </source>
</evidence>
<dbReference type="PROSITE" id="PS51502">
    <property type="entry name" value="S_R_A_B_BARREL"/>
    <property type="match status" value="1"/>
</dbReference>
<dbReference type="InterPro" id="IPR011008">
    <property type="entry name" value="Dimeric_a/b-barrel"/>
</dbReference>
<evidence type="ECO:0000256" key="1">
    <source>
        <dbReference type="ARBA" id="ARBA00011738"/>
    </source>
</evidence>
<dbReference type="InterPro" id="IPR013097">
    <property type="entry name" value="Dabb"/>
</dbReference>
<dbReference type="Pfam" id="PF07876">
    <property type="entry name" value="Dabb"/>
    <property type="match status" value="1"/>
</dbReference>
<proteinExistence type="predicted"/>
<sequence>MSAMAFIGEEFSLSANINKYTIINNISEKQKQQNRTHIHESMRYIQEPCNTTSYFLSCLEKQRYFSGAIMIRHILLLKFAPEIQEQQLTTIRDTAISMPHQIKGISSVVEWGGNVSSENKNKGFTHAITMIFDDQKAISNYLSHPAHDKLKDLLTDSVDDIIVFDYEI</sequence>
<dbReference type="PANTHER" id="PTHR33178">
    <property type="match status" value="1"/>
</dbReference>
<keyword evidence="4" id="KW-1185">Reference proteome</keyword>
<evidence type="ECO:0000259" key="2">
    <source>
        <dbReference type="PROSITE" id="PS51502"/>
    </source>
</evidence>
<dbReference type="SMART" id="SM00886">
    <property type="entry name" value="Dabb"/>
    <property type="match status" value="1"/>
</dbReference>
<dbReference type="PANTHER" id="PTHR33178:SF10">
    <property type="entry name" value="STRESS-RESPONSE A_B BARREL DOMAIN-CONTAINING PROTEIN"/>
    <property type="match status" value="1"/>
</dbReference>
<organism evidence="3 4">
    <name type="scientific">Photorhabdus akhurstii</name>
    <dbReference type="NCBI Taxonomy" id="171438"/>
    <lineage>
        <taxon>Bacteria</taxon>
        <taxon>Pseudomonadati</taxon>
        <taxon>Pseudomonadota</taxon>
        <taxon>Gammaproteobacteria</taxon>
        <taxon>Enterobacterales</taxon>
        <taxon>Morganellaceae</taxon>
        <taxon>Photorhabdus</taxon>
    </lineage>
</organism>
<accession>A0ABX8LWI2</accession>
<name>A0ABX8LWI2_9GAMM</name>
<gene>
    <name evidence="3" type="ORF">B0X70_18235</name>
</gene>
<dbReference type="Gene3D" id="3.30.70.100">
    <property type="match status" value="1"/>
</dbReference>
<dbReference type="EMBL" id="CP020335">
    <property type="protein sequence ID" value="QXF34887.1"/>
    <property type="molecule type" value="Genomic_DNA"/>
</dbReference>
<comment type="subunit">
    <text evidence="1">Homodimer.</text>
</comment>
<dbReference type="SUPFAM" id="SSF54909">
    <property type="entry name" value="Dimeric alpha+beta barrel"/>
    <property type="match status" value="1"/>
</dbReference>
<reference evidence="3 4" key="1">
    <citation type="submission" date="2017-03" db="EMBL/GenBank/DDBJ databases">
        <title>Genome comparison of Photorhabdus luminescens strain 0813-124 phase variants.</title>
        <authorList>
            <person name="Chien C.-C."/>
            <person name="Chen W.-J."/>
            <person name="Shih M.-C."/>
            <person name="Hsieh F.-C."/>
        </authorList>
    </citation>
    <scope>NUCLEOTIDE SEQUENCE [LARGE SCALE GENOMIC DNA]</scope>
    <source>
        <strain evidence="3 4">0813-124 phase II</strain>
    </source>
</reference>
<protein>
    <recommendedName>
        <fullName evidence="2">Stress-response A/B barrel domain-containing protein</fullName>
    </recommendedName>
</protein>
<evidence type="ECO:0000313" key="4">
    <source>
        <dbReference type="Proteomes" id="UP000693715"/>
    </source>
</evidence>
<feature type="domain" description="Stress-response A/B barrel" evidence="2">
    <location>
        <begin position="71"/>
        <end position="166"/>
    </location>
</feature>
<dbReference type="Proteomes" id="UP000693715">
    <property type="component" value="Chromosome"/>
</dbReference>